<evidence type="ECO:0000313" key="2">
    <source>
        <dbReference type="EMBL" id="KAG9462979.1"/>
    </source>
</evidence>
<accession>A0A8J6BDL6</accession>
<dbReference type="PANTHER" id="PTHR11644:SF2">
    <property type="entry name" value="CYTIDINE DEAMINASE"/>
    <property type="match status" value="1"/>
</dbReference>
<dbReference type="GO" id="GO:0005829">
    <property type="term" value="C:cytosol"/>
    <property type="evidence" value="ECO:0007669"/>
    <property type="project" value="TreeGrafter"/>
</dbReference>
<evidence type="ECO:0000256" key="1">
    <source>
        <dbReference type="ARBA" id="ARBA00006576"/>
    </source>
</evidence>
<dbReference type="GO" id="GO:0008270">
    <property type="term" value="F:zinc ion binding"/>
    <property type="evidence" value="ECO:0007669"/>
    <property type="project" value="TreeGrafter"/>
</dbReference>
<comment type="caution">
    <text evidence="2">The sequence shown here is derived from an EMBL/GenBank/DDBJ whole genome shotgun (WGS) entry which is preliminary data.</text>
</comment>
<evidence type="ECO:0008006" key="4">
    <source>
        <dbReference type="Google" id="ProtNLM"/>
    </source>
</evidence>
<dbReference type="OrthoDB" id="414540at2759"/>
<dbReference type="Gene3D" id="3.40.140.10">
    <property type="entry name" value="Cytidine Deaminase, domain 2"/>
    <property type="match status" value="1"/>
</dbReference>
<gene>
    <name evidence="2" type="ORF">GDO78_022696</name>
</gene>
<dbReference type="CDD" id="cd01283">
    <property type="entry name" value="cytidine_deaminase"/>
    <property type="match status" value="1"/>
</dbReference>
<name>A0A8J6BDL6_ELECQ</name>
<proteinExistence type="inferred from homology"/>
<dbReference type="EMBL" id="WNTK01008576">
    <property type="protein sequence ID" value="KAG9462979.1"/>
    <property type="molecule type" value="Genomic_DNA"/>
</dbReference>
<reference evidence="2" key="1">
    <citation type="thesis" date="2020" institute="ProQuest LLC" country="789 East Eisenhower Parkway, Ann Arbor, MI, USA">
        <title>Comparative Genomics and Chromosome Evolution.</title>
        <authorList>
            <person name="Mudd A.B."/>
        </authorList>
    </citation>
    <scope>NUCLEOTIDE SEQUENCE</scope>
    <source>
        <strain evidence="2">HN-11 Male</strain>
        <tissue evidence="2">Kidney and liver</tissue>
    </source>
</reference>
<sequence length="73" mass="8189">MDGDDVSNHFVALLSCSDKEEEFITPCGACRQVMREFGPEWRIILSKPSGSYVIKSLHQLLPMSFGPENLTTE</sequence>
<dbReference type="InterPro" id="IPR016193">
    <property type="entry name" value="Cytidine_deaminase-like"/>
</dbReference>
<dbReference type="GO" id="GO:0004126">
    <property type="term" value="F:cytidine deaminase activity"/>
    <property type="evidence" value="ECO:0007669"/>
    <property type="project" value="TreeGrafter"/>
</dbReference>
<organism evidence="2 3">
    <name type="scientific">Eleutherodactylus coqui</name>
    <name type="common">Puerto Rican coqui</name>
    <dbReference type="NCBI Taxonomy" id="57060"/>
    <lineage>
        <taxon>Eukaryota</taxon>
        <taxon>Metazoa</taxon>
        <taxon>Chordata</taxon>
        <taxon>Craniata</taxon>
        <taxon>Vertebrata</taxon>
        <taxon>Euteleostomi</taxon>
        <taxon>Amphibia</taxon>
        <taxon>Batrachia</taxon>
        <taxon>Anura</taxon>
        <taxon>Neobatrachia</taxon>
        <taxon>Hyloidea</taxon>
        <taxon>Eleutherodactylidae</taxon>
        <taxon>Eleutherodactylinae</taxon>
        <taxon>Eleutherodactylus</taxon>
        <taxon>Eleutherodactylus</taxon>
    </lineage>
</organism>
<protein>
    <recommendedName>
        <fullName evidence="4">Cytidine deaminase</fullName>
    </recommendedName>
</protein>
<dbReference type="AlphaFoldDB" id="A0A8J6BDL6"/>
<evidence type="ECO:0000313" key="3">
    <source>
        <dbReference type="Proteomes" id="UP000770717"/>
    </source>
</evidence>
<dbReference type="Proteomes" id="UP000770717">
    <property type="component" value="Unassembled WGS sequence"/>
</dbReference>
<keyword evidence="3" id="KW-1185">Reference proteome</keyword>
<dbReference type="PANTHER" id="PTHR11644">
    <property type="entry name" value="CYTIDINE DEAMINASE"/>
    <property type="match status" value="1"/>
</dbReference>
<dbReference type="InterPro" id="IPR050202">
    <property type="entry name" value="Cyt/Deoxycyt_deaminase"/>
</dbReference>
<dbReference type="SUPFAM" id="SSF53927">
    <property type="entry name" value="Cytidine deaminase-like"/>
    <property type="match status" value="1"/>
</dbReference>
<comment type="similarity">
    <text evidence="1">Belongs to the cytidine and deoxycytidylate deaminase family.</text>
</comment>